<sequence length="83" mass="8628">MRKHGYLVLLAVAALCLGFVLLALWPSEPAVDRRGTDSCEDAVEELVDAIESDHMTASAAVTAAQEAADTAAVRACLGGGRQT</sequence>
<evidence type="ECO:0000313" key="2">
    <source>
        <dbReference type="Proteomes" id="UP000243528"/>
    </source>
</evidence>
<keyword evidence="2" id="KW-1185">Reference proteome</keyword>
<dbReference type="RefSeq" id="WP_106540109.1">
    <property type="nucleotide sequence ID" value="NZ_PYGE01000038.1"/>
</dbReference>
<gene>
    <name evidence="1" type="ORF">CLV30_1386</name>
</gene>
<name>A0A2P8D039_9ACTN</name>
<dbReference type="EMBL" id="PYGE01000038">
    <property type="protein sequence ID" value="PSK90581.1"/>
    <property type="molecule type" value="Genomic_DNA"/>
</dbReference>
<evidence type="ECO:0000313" key="1">
    <source>
        <dbReference type="EMBL" id="PSK90581.1"/>
    </source>
</evidence>
<accession>A0A2P8D039</accession>
<protein>
    <submittedName>
        <fullName evidence="1">Uncharacterized protein</fullName>
    </submittedName>
</protein>
<dbReference type="AlphaFoldDB" id="A0A2P8D039"/>
<comment type="caution">
    <text evidence="1">The sequence shown here is derived from an EMBL/GenBank/DDBJ whole genome shotgun (WGS) entry which is preliminary data.</text>
</comment>
<proteinExistence type="predicted"/>
<dbReference type="Proteomes" id="UP000243528">
    <property type="component" value="Unassembled WGS sequence"/>
</dbReference>
<organism evidence="1 2">
    <name type="scientific">Haloactinopolyspora alba</name>
    <dbReference type="NCBI Taxonomy" id="648780"/>
    <lineage>
        <taxon>Bacteria</taxon>
        <taxon>Bacillati</taxon>
        <taxon>Actinomycetota</taxon>
        <taxon>Actinomycetes</taxon>
        <taxon>Jiangellales</taxon>
        <taxon>Jiangellaceae</taxon>
        <taxon>Haloactinopolyspora</taxon>
    </lineage>
</organism>
<reference evidence="1 2" key="1">
    <citation type="submission" date="2018-03" db="EMBL/GenBank/DDBJ databases">
        <title>Genomic Encyclopedia of Archaeal and Bacterial Type Strains, Phase II (KMG-II): from individual species to whole genera.</title>
        <authorList>
            <person name="Goeker M."/>
        </authorList>
    </citation>
    <scope>NUCLEOTIDE SEQUENCE [LARGE SCALE GENOMIC DNA]</scope>
    <source>
        <strain evidence="1 2">DSM 45211</strain>
    </source>
</reference>